<accession>A0A7S8E5G6</accession>
<dbReference type="RefSeq" id="WP_195168799.1">
    <property type="nucleotide sequence ID" value="NZ_CP062983.1"/>
</dbReference>
<organism evidence="1 2">
    <name type="scientific">Phototrophicus methaneseepsis</name>
    <dbReference type="NCBI Taxonomy" id="2710758"/>
    <lineage>
        <taxon>Bacteria</taxon>
        <taxon>Bacillati</taxon>
        <taxon>Chloroflexota</taxon>
        <taxon>Candidatus Thermofontia</taxon>
        <taxon>Phototrophicales</taxon>
        <taxon>Phototrophicaceae</taxon>
        <taxon>Phototrophicus</taxon>
    </lineage>
</organism>
<dbReference type="Proteomes" id="UP000594468">
    <property type="component" value="Chromosome"/>
</dbReference>
<evidence type="ECO:0000313" key="1">
    <source>
        <dbReference type="EMBL" id="QPC80724.1"/>
    </source>
</evidence>
<protein>
    <submittedName>
        <fullName evidence="1">Uncharacterized protein</fullName>
    </submittedName>
</protein>
<reference evidence="1 2" key="1">
    <citation type="submission" date="2020-02" db="EMBL/GenBank/DDBJ databases">
        <authorList>
            <person name="Zheng R.K."/>
            <person name="Sun C.M."/>
        </authorList>
    </citation>
    <scope>NUCLEOTIDE SEQUENCE [LARGE SCALE GENOMIC DNA]</scope>
    <source>
        <strain evidence="2">rifampicinis</strain>
    </source>
</reference>
<gene>
    <name evidence="1" type="ORF">G4Y79_13485</name>
</gene>
<name>A0A7S8E5G6_9CHLR</name>
<proteinExistence type="predicted"/>
<dbReference type="EMBL" id="CP062983">
    <property type="protein sequence ID" value="QPC80724.1"/>
    <property type="molecule type" value="Genomic_DNA"/>
</dbReference>
<evidence type="ECO:0000313" key="2">
    <source>
        <dbReference type="Proteomes" id="UP000594468"/>
    </source>
</evidence>
<dbReference type="KEGG" id="pmet:G4Y79_13485"/>
<dbReference type="AlphaFoldDB" id="A0A7S8E5G6"/>
<keyword evidence="2" id="KW-1185">Reference proteome</keyword>
<sequence>MRYLNAIAAHEIFVASGIYRRYIGDSISEYSESWTQHDVGGGAILTRIDQDARFTEGWSRLAEVLQNPEGGIERVKIQTNHSGVNAPFRMMKSDYSFLDGYVQIARTLNGKVSYDEIDLPEGTFVRLLSFLLFWGMALQRAQAGDIEQLPVFVPFHKPNLPPGRVTIGKLPTIENVLPETVMINGRERYTVRYVTLGKRVIWLDNQGVPLKFNHATGQFSDILHDYAHR</sequence>